<dbReference type="OrthoDB" id="650965at2759"/>
<name>A0A5C7GZ62_9ROSI</name>
<reference evidence="3" key="1">
    <citation type="journal article" date="2019" name="Gigascience">
        <title>De novo genome assembly of the endangered Acer yangbiense, a plant species with extremely small populations endemic to Yunnan Province, China.</title>
        <authorList>
            <person name="Yang J."/>
            <person name="Wariss H.M."/>
            <person name="Tao L."/>
            <person name="Zhang R."/>
            <person name="Yun Q."/>
            <person name="Hollingsworth P."/>
            <person name="Dao Z."/>
            <person name="Luo G."/>
            <person name="Guo H."/>
            <person name="Ma Y."/>
            <person name="Sun W."/>
        </authorList>
    </citation>
    <scope>NUCLEOTIDE SEQUENCE [LARGE SCALE GENOMIC DNA]</scope>
    <source>
        <strain evidence="3">cv. Malutang</strain>
    </source>
</reference>
<protein>
    <submittedName>
        <fullName evidence="2">Uncharacterized protein</fullName>
    </submittedName>
</protein>
<sequence>MSKMTVEAVEEGCRTPRQGGCRIPETLPCPPAPKKKPINRTQQSPPMNGISKCSFNISGLRNQRCTRRLTESRIDSRLKRTCSGPSDHAMSGAYWERHCRGCGMNIGYWNNCWNNIWNNWCRV</sequence>
<feature type="compositionally biased region" description="Polar residues" evidence="1">
    <location>
        <begin position="39"/>
        <end position="49"/>
    </location>
</feature>
<evidence type="ECO:0000313" key="3">
    <source>
        <dbReference type="Proteomes" id="UP000323000"/>
    </source>
</evidence>
<evidence type="ECO:0000313" key="2">
    <source>
        <dbReference type="EMBL" id="TXG49807.1"/>
    </source>
</evidence>
<organism evidence="2 3">
    <name type="scientific">Acer yangbiense</name>
    <dbReference type="NCBI Taxonomy" id="1000413"/>
    <lineage>
        <taxon>Eukaryota</taxon>
        <taxon>Viridiplantae</taxon>
        <taxon>Streptophyta</taxon>
        <taxon>Embryophyta</taxon>
        <taxon>Tracheophyta</taxon>
        <taxon>Spermatophyta</taxon>
        <taxon>Magnoliopsida</taxon>
        <taxon>eudicotyledons</taxon>
        <taxon>Gunneridae</taxon>
        <taxon>Pentapetalae</taxon>
        <taxon>rosids</taxon>
        <taxon>malvids</taxon>
        <taxon>Sapindales</taxon>
        <taxon>Sapindaceae</taxon>
        <taxon>Hippocastanoideae</taxon>
        <taxon>Acereae</taxon>
        <taxon>Acer</taxon>
    </lineage>
</organism>
<keyword evidence="3" id="KW-1185">Reference proteome</keyword>
<feature type="region of interest" description="Disordered" evidence="1">
    <location>
        <begin position="29"/>
        <end position="49"/>
    </location>
</feature>
<dbReference type="EMBL" id="VAHF01000012">
    <property type="protein sequence ID" value="TXG49807.1"/>
    <property type="molecule type" value="Genomic_DNA"/>
</dbReference>
<gene>
    <name evidence="2" type="ORF">EZV62_025682</name>
</gene>
<evidence type="ECO:0000256" key="1">
    <source>
        <dbReference type="SAM" id="MobiDB-lite"/>
    </source>
</evidence>
<dbReference type="Proteomes" id="UP000323000">
    <property type="component" value="Chromosome 12"/>
</dbReference>
<dbReference type="AlphaFoldDB" id="A0A5C7GZ62"/>
<proteinExistence type="predicted"/>
<accession>A0A5C7GZ62</accession>
<comment type="caution">
    <text evidence="2">The sequence shown here is derived from an EMBL/GenBank/DDBJ whole genome shotgun (WGS) entry which is preliminary data.</text>
</comment>